<dbReference type="GO" id="GO:0005829">
    <property type="term" value="C:cytosol"/>
    <property type="evidence" value="ECO:0007669"/>
    <property type="project" value="TreeGrafter"/>
</dbReference>
<keyword evidence="7" id="KW-1185">Reference proteome</keyword>
<feature type="domain" description="Asparaginase/glutaminase C-terminal" evidence="5">
    <location>
        <begin position="224"/>
        <end position="337"/>
    </location>
</feature>
<dbReference type="InterPro" id="IPR027475">
    <property type="entry name" value="Asparaginase/glutaminase_AS2"/>
</dbReference>
<dbReference type="RefSeq" id="WP_016415262.1">
    <property type="nucleotide sequence ID" value="NZ_AUAB01000001.1"/>
</dbReference>
<dbReference type="InterPro" id="IPR041725">
    <property type="entry name" value="L-asparaginase_I"/>
</dbReference>
<dbReference type="Gene3D" id="3.40.50.40">
    <property type="match status" value="1"/>
</dbReference>
<reference evidence="6 7" key="1">
    <citation type="journal article" date="2013" name="Genome Announc.">
        <title>Draft genome sequence of the moderately halophilic gammaproteobacterium Halomonas anticariensis FP35.</title>
        <authorList>
            <person name="Tahrioui A."/>
            <person name="Quesada E."/>
            <person name="Llamas I."/>
        </authorList>
    </citation>
    <scope>NUCLEOTIDE SEQUENCE [LARGE SCALE GENOMIC DNA]</scope>
    <source>
        <strain evidence="7">DSM 16096 / CECT 5854 / LMG 22089 / FP35</strain>
    </source>
</reference>
<dbReference type="Gene3D" id="3.40.50.1170">
    <property type="entry name" value="L-asparaginase, N-terminal domain"/>
    <property type="match status" value="1"/>
</dbReference>
<dbReference type="AlphaFoldDB" id="S2KVA1"/>
<dbReference type="CDD" id="cd08963">
    <property type="entry name" value="L-asparaginase_I"/>
    <property type="match status" value="1"/>
</dbReference>
<feature type="binding site" evidence="2">
    <location>
        <position position="65"/>
    </location>
    <ligand>
        <name>substrate</name>
    </ligand>
</feature>
<organism evidence="6 7">
    <name type="scientific">Litchfieldella anticariensis (strain DSM 16096 / CECT 5854 / CIP 108499 / LMG 22089 / FP35)</name>
    <name type="common">Halomonas anticariensis</name>
    <dbReference type="NCBI Taxonomy" id="1121939"/>
    <lineage>
        <taxon>Bacteria</taxon>
        <taxon>Pseudomonadati</taxon>
        <taxon>Pseudomonadota</taxon>
        <taxon>Gammaproteobacteria</taxon>
        <taxon>Oceanospirillales</taxon>
        <taxon>Halomonadaceae</taxon>
        <taxon>Litchfieldella</taxon>
    </lineage>
</organism>
<dbReference type="SMART" id="SM00870">
    <property type="entry name" value="Asparaginase"/>
    <property type="match status" value="1"/>
</dbReference>
<dbReference type="PANTHER" id="PTHR11707:SF28">
    <property type="entry name" value="60 KDA LYSOPHOSPHOLIPASE"/>
    <property type="match status" value="1"/>
</dbReference>
<evidence type="ECO:0000313" key="7">
    <source>
        <dbReference type="Proteomes" id="UP000014463"/>
    </source>
</evidence>
<evidence type="ECO:0000256" key="3">
    <source>
        <dbReference type="PROSITE-ProRule" id="PRU10100"/>
    </source>
</evidence>
<dbReference type="OrthoDB" id="9788068at2"/>
<dbReference type="InterPro" id="IPR036152">
    <property type="entry name" value="Asp/glu_Ase-like_sf"/>
</dbReference>
<dbReference type="InterPro" id="IPR027473">
    <property type="entry name" value="L-asparaginase_C"/>
</dbReference>
<dbReference type="Pfam" id="PF17763">
    <property type="entry name" value="Asparaginase_C"/>
    <property type="match status" value="1"/>
</dbReference>
<name>S2KVA1_LITA3</name>
<feature type="active site" evidence="3">
    <location>
        <position position="96"/>
    </location>
</feature>
<dbReference type="PIRSF" id="PIRSF500176">
    <property type="entry name" value="L_ASNase"/>
    <property type="match status" value="1"/>
</dbReference>
<dbReference type="SUPFAM" id="SSF53774">
    <property type="entry name" value="Glutaminase/Asparaginase"/>
    <property type="match status" value="1"/>
</dbReference>
<sequence length="347" mass="37472">MPQDHKPLLVIYTGGTLGMIEGPRGLEPGRDFSRRLSQALQSLPPTRRASLPEFDFLETSRPIDSSAAAPSDWQDLASLIALHHPRYRGFVILHGTDTLAWTASSLAFQLQGIDKPVVLTGAMQPLEAPSSDALGNIEDALRFAALPELQEVAVCFAGKLLRGVRTRKWHTRAADAFVSPNYPRLGEIVDHQPILFSQRGLDIQQRGAPRFELPDYRALPASPVARIVFWPGISHRQLAAWLDAPQVQGALLEVWGGGNIPETPELLGVLAKASGEGKLLAAISQCPQGNIAIGAYAAGSGLVDAGVLSGDDMTPEAAMCKLIHLLAQPLPIAERHRRFVTPLVGER</sequence>
<dbReference type="EMBL" id="ASTJ01000011">
    <property type="protein sequence ID" value="EPC04523.1"/>
    <property type="molecule type" value="Genomic_DNA"/>
</dbReference>
<comment type="caution">
    <text evidence="6">The sequence shown here is derived from an EMBL/GenBank/DDBJ whole genome shotgun (WGS) entry which is preliminary data.</text>
</comment>
<evidence type="ECO:0000313" key="6">
    <source>
        <dbReference type="EMBL" id="EPC04523.1"/>
    </source>
</evidence>
<evidence type="ECO:0000259" key="4">
    <source>
        <dbReference type="Pfam" id="PF00710"/>
    </source>
</evidence>
<dbReference type="InterPro" id="IPR040919">
    <property type="entry name" value="Asparaginase_C"/>
</dbReference>
<dbReference type="Proteomes" id="UP000014463">
    <property type="component" value="Unassembled WGS sequence"/>
</dbReference>
<feature type="active site" description="O-isoaspartyl threonine intermediate" evidence="1">
    <location>
        <position position="16"/>
    </location>
</feature>
<dbReference type="PIRSF" id="PIRSF001220">
    <property type="entry name" value="L-ASNase_gatD"/>
    <property type="match status" value="1"/>
</dbReference>
<dbReference type="PATRIC" id="fig|1121939.11.peg.784"/>
<dbReference type="PROSITE" id="PS00917">
    <property type="entry name" value="ASN_GLN_ASE_2"/>
    <property type="match status" value="1"/>
</dbReference>
<dbReference type="PRINTS" id="PR00139">
    <property type="entry name" value="ASNGLNASE"/>
</dbReference>
<dbReference type="InterPro" id="IPR037152">
    <property type="entry name" value="L-asparaginase_N_sf"/>
</dbReference>
<dbReference type="GO" id="GO:0004067">
    <property type="term" value="F:asparaginase activity"/>
    <property type="evidence" value="ECO:0007669"/>
    <property type="project" value="UniProtKB-UniRule"/>
</dbReference>
<dbReference type="STRING" id="1121939.L861_04160"/>
<evidence type="ECO:0000259" key="5">
    <source>
        <dbReference type="Pfam" id="PF17763"/>
    </source>
</evidence>
<dbReference type="PANTHER" id="PTHR11707">
    <property type="entry name" value="L-ASPARAGINASE"/>
    <property type="match status" value="1"/>
</dbReference>
<evidence type="ECO:0000256" key="2">
    <source>
        <dbReference type="PIRSR" id="PIRSR001220-2"/>
    </source>
</evidence>
<dbReference type="InterPro" id="IPR027474">
    <property type="entry name" value="L-asparaginase_N"/>
</dbReference>
<dbReference type="SFLD" id="SFLDS00057">
    <property type="entry name" value="Glutaminase/Asparaginase"/>
    <property type="match status" value="1"/>
</dbReference>
<feature type="domain" description="L-asparaginase N-terminal" evidence="4">
    <location>
        <begin position="8"/>
        <end position="193"/>
    </location>
</feature>
<dbReference type="PROSITE" id="PS51732">
    <property type="entry name" value="ASN_GLN_ASE_3"/>
    <property type="match status" value="1"/>
</dbReference>
<dbReference type="InterPro" id="IPR006034">
    <property type="entry name" value="Asparaginase/glutaminase-like"/>
</dbReference>
<proteinExistence type="predicted"/>
<gene>
    <name evidence="6" type="ORF">L861_04160</name>
</gene>
<evidence type="ECO:0008006" key="8">
    <source>
        <dbReference type="Google" id="ProtNLM"/>
    </source>
</evidence>
<accession>S2KVA1</accession>
<evidence type="ECO:0000256" key="1">
    <source>
        <dbReference type="PIRSR" id="PIRSR001220-1"/>
    </source>
</evidence>
<dbReference type="Pfam" id="PF00710">
    <property type="entry name" value="Asparaginase"/>
    <property type="match status" value="1"/>
</dbReference>
<protein>
    <recommendedName>
        <fullName evidence="8">Asparaginase</fullName>
    </recommendedName>
</protein>
<feature type="binding site" evidence="2">
    <location>
        <begin position="96"/>
        <end position="97"/>
    </location>
    <ligand>
        <name>substrate</name>
    </ligand>
</feature>
<dbReference type="eggNOG" id="COG0252">
    <property type="taxonomic scope" value="Bacteria"/>
</dbReference>